<sequence>MTLRWMALWAGAAVVAAAVVPAASAAVAGATLAAKIPAAARQAAVAAGLAAAATPVDATPAAATGATPVTIDALPTAGRQSNGAVTVTLAEWQAFAWSLHASFVDAEAAAGGGPLMWNLGAAMARVWAAPSYAPGGGDVSFTPAQWEDLGEFVGHFLATGSVSRTTGRSLRCRHQADACQSWWNHSGCTSRRYCCCPAYCELVYEQFGALRIASRAGGTHACCVGAFC</sequence>
<organism evidence="2 3">
    <name type="scientific">Porphyra umbilicalis</name>
    <name type="common">Purple laver</name>
    <name type="synonym">Red alga</name>
    <dbReference type="NCBI Taxonomy" id="2786"/>
    <lineage>
        <taxon>Eukaryota</taxon>
        <taxon>Rhodophyta</taxon>
        <taxon>Bangiophyceae</taxon>
        <taxon>Bangiales</taxon>
        <taxon>Bangiaceae</taxon>
        <taxon>Porphyra</taxon>
    </lineage>
</organism>
<reference evidence="2 3" key="1">
    <citation type="submission" date="2017-03" db="EMBL/GenBank/DDBJ databases">
        <title>WGS assembly of Porphyra umbilicalis.</title>
        <authorList>
            <person name="Brawley S.H."/>
            <person name="Blouin N.A."/>
            <person name="Ficko-Blean E."/>
            <person name="Wheeler G.L."/>
            <person name="Lohr M."/>
            <person name="Goodson H.V."/>
            <person name="Jenkins J.W."/>
            <person name="Blaby-Haas C.E."/>
            <person name="Helliwell K.E."/>
            <person name="Chan C."/>
            <person name="Marriage T."/>
            <person name="Bhattacharya D."/>
            <person name="Klein A.S."/>
            <person name="Badis Y."/>
            <person name="Brodie J."/>
            <person name="Cao Y."/>
            <person name="Collen J."/>
            <person name="Dittami S.M."/>
            <person name="Gachon C.M."/>
            <person name="Green B.R."/>
            <person name="Karpowicz S."/>
            <person name="Kim J.W."/>
            <person name="Kudahl U."/>
            <person name="Lin S."/>
            <person name="Michel G."/>
            <person name="Mittag M."/>
            <person name="Olson B.J."/>
            <person name="Pangilinan J."/>
            <person name="Peng Y."/>
            <person name="Qiu H."/>
            <person name="Shu S."/>
            <person name="Singer J.T."/>
            <person name="Smith A.G."/>
            <person name="Sprecher B.N."/>
            <person name="Wagner V."/>
            <person name="Wang W."/>
            <person name="Wang Z.-Y."/>
            <person name="Yan J."/>
            <person name="Yarish C."/>
            <person name="Zoeuner-Riek S."/>
            <person name="Zhuang Y."/>
            <person name="Zou Y."/>
            <person name="Lindquist E.A."/>
            <person name="Grimwood J."/>
            <person name="Barry K."/>
            <person name="Rokhsar D.S."/>
            <person name="Schmutz J."/>
            <person name="Stiller J.W."/>
            <person name="Grossman A.R."/>
            <person name="Prochnik S.E."/>
        </authorList>
    </citation>
    <scope>NUCLEOTIDE SEQUENCE [LARGE SCALE GENOMIC DNA]</scope>
    <source>
        <strain evidence="2">4086291</strain>
    </source>
</reference>
<keyword evidence="3" id="KW-1185">Reference proteome</keyword>
<keyword evidence="1" id="KW-0732">Signal</keyword>
<dbReference type="AlphaFoldDB" id="A0A1X6P073"/>
<evidence type="ECO:0000313" key="3">
    <source>
        <dbReference type="Proteomes" id="UP000218209"/>
    </source>
</evidence>
<dbReference type="EMBL" id="KV918956">
    <property type="protein sequence ID" value="OSX74268.1"/>
    <property type="molecule type" value="Genomic_DNA"/>
</dbReference>
<name>A0A1X6P073_PORUM</name>
<proteinExistence type="predicted"/>
<evidence type="ECO:0000256" key="1">
    <source>
        <dbReference type="SAM" id="SignalP"/>
    </source>
</evidence>
<gene>
    <name evidence="2" type="ORF">BU14_0298s0012</name>
</gene>
<accession>A0A1X6P073</accession>
<feature type="chain" id="PRO_5013072620" description="Pherophorin domain-containing protein" evidence="1">
    <location>
        <begin position="18"/>
        <end position="228"/>
    </location>
</feature>
<feature type="signal peptide" evidence="1">
    <location>
        <begin position="1"/>
        <end position="17"/>
    </location>
</feature>
<protein>
    <recommendedName>
        <fullName evidence="4">Pherophorin domain-containing protein</fullName>
    </recommendedName>
</protein>
<evidence type="ECO:0008006" key="4">
    <source>
        <dbReference type="Google" id="ProtNLM"/>
    </source>
</evidence>
<dbReference type="Proteomes" id="UP000218209">
    <property type="component" value="Unassembled WGS sequence"/>
</dbReference>
<evidence type="ECO:0000313" key="2">
    <source>
        <dbReference type="EMBL" id="OSX74268.1"/>
    </source>
</evidence>